<keyword evidence="1 6" id="KW-0963">Cytoplasm</keyword>
<reference evidence="8 9" key="1">
    <citation type="journal article" date="2016" name="Nat. Commun.">
        <title>Thousands of microbial genomes shed light on interconnected biogeochemical processes in an aquifer system.</title>
        <authorList>
            <person name="Anantharaman K."/>
            <person name="Brown C.T."/>
            <person name="Hug L.A."/>
            <person name="Sharon I."/>
            <person name="Castelle C.J."/>
            <person name="Probst A.J."/>
            <person name="Thomas B.C."/>
            <person name="Singh A."/>
            <person name="Wilkins M.J."/>
            <person name="Karaoz U."/>
            <person name="Brodie E.L."/>
            <person name="Williams K.H."/>
            <person name="Hubbard S.S."/>
            <person name="Banfield J.F."/>
        </authorList>
    </citation>
    <scope>NUCLEOTIDE SEQUENCE [LARGE SCALE GENOMIC DNA]</scope>
</reference>
<dbReference type="GO" id="GO:0005737">
    <property type="term" value="C:cytoplasm"/>
    <property type="evidence" value="ECO:0007669"/>
    <property type="project" value="UniProtKB-SubCell"/>
</dbReference>
<dbReference type="NCBIfam" id="TIGR00084">
    <property type="entry name" value="ruvA"/>
    <property type="match status" value="1"/>
</dbReference>
<dbReference type="GO" id="GO:0006281">
    <property type="term" value="P:DNA repair"/>
    <property type="evidence" value="ECO:0007669"/>
    <property type="project" value="UniProtKB-UniRule"/>
</dbReference>
<dbReference type="Proteomes" id="UP000177235">
    <property type="component" value="Unassembled WGS sequence"/>
</dbReference>
<evidence type="ECO:0000256" key="2">
    <source>
        <dbReference type="ARBA" id="ARBA00022763"/>
    </source>
</evidence>
<keyword evidence="8" id="KW-0547">Nucleotide-binding</keyword>
<dbReference type="GO" id="GO:0006310">
    <property type="term" value="P:DNA recombination"/>
    <property type="evidence" value="ECO:0007669"/>
    <property type="project" value="UniProtKB-UniRule"/>
</dbReference>
<comment type="subcellular location">
    <subcellularLocation>
        <location evidence="6">Cytoplasm</location>
    </subcellularLocation>
</comment>
<dbReference type="SUPFAM" id="SSF46929">
    <property type="entry name" value="DNA helicase RuvA subunit, C-terminal domain"/>
    <property type="match status" value="1"/>
</dbReference>
<dbReference type="Gene3D" id="1.10.150.20">
    <property type="entry name" value="5' to 3' exonuclease, C-terminal subdomain"/>
    <property type="match status" value="1"/>
</dbReference>
<organism evidence="8 9">
    <name type="scientific">Candidatus Doudnabacteria bacterium RIFCSPLOWO2_02_FULL_48_13</name>
    <dbReference type="NCBI Taxonomy" id="1817845"/>
    <lineage>
        <taxon>Bacteria</taxon>
        <taxon>Candidatus Doudnaibacteriota</taxon>
    </lineage>
</organism>
<evidence type="ECO:0000256" key="4">
    <source>
        <dbReference type="ARBA" id="ARBA00023172"/>
    </source>
</evidence>
<dbReference type="InterPro" id="IPR003583">
    <property type="entry name" value="Hlx-hairpin-Hlx_DNA-bd_motif"/>
</dbReference>
<dbReference type="GO" id="GO:0048476">
    <property type="term" value="C:Holliday junction resolvase complex"/>
    <property type="evidence" value="ECO:0007669"/>
    <property type="project" value="UniProtKB-UniRule"/>
</dbReference>
<dbReference type="InterPro" id="IPR010994">
    <property type="entry name" value="RuvA_2-like"/>
</dbReference>
<dbReference type="Pfam" id="PF01330">
    <property type="entry name" value="RuvA_N"/>
    <property type="match status" value="1"/>
</dbReference>
<dbReference type="Pfam" id="PF14520">
    <property type="entry name" value="HHH_5"/>
    <property type="match status" value="1"/>
</dbReference>
<evidence type="ECO:0000256" key="1">
    <source>
        <dbReference type="ARBA" id="ARBA00022490"/>
    </source>
</evidence>
<dbReference type="Pfam" id="PF07499">
    <property type="entry name" value="RuvA_C"/>
    <property type="match status" value="1"/>
</dbReference>
<dbReference type="Gene3D" id="1.10.8.10">
    <property type="entry name" value="DNA helicase RuvA subunit, C-terminal domain"/>
    <property type="match status" value="1"/>
</dbReference>
<keyword evidence="8" id="KW-0378">Hydrolase</keyword>
<dbReference type="CDD" id="cd14332">
    <property type="entry name" value="UBA_RuvA_C"/>
    <property type="match status" value="1"/>
</dbReference>
<keyword evidence="4 6" id="KW-0233">DNA recombination</keyword>
<proteinExistence type="inferred from homology"/>
<evidence type="ECO:0000313" key="8">
    <source>
        <dbReference type="EMBL" id="OGE99874.1"/>
    </source>
</evidence>
<protein>
    <recommendedName>
        <fullName evidence="6">Holliday junction branch migration complex subunit RuvA</fullName>
    </recommendedName>
</protein>
<dbReference type="GO" id="GO:0000400">
    <property type="term" value="F:four-way junction DNA binding"/>
    <property type="evidence" value="ECO:0007669"/>
    <property type="project" value="UniProtKB-UniRule"/>
</dbReference>
<dbReference type="AlphaFoldDB" id="A0A1F5QCG5"/>
<dbReference type="GO" id="GO:0005524">
    <property type="term" value="F:ATP binding"/>
    <property type="evidence" value="ECO:0007669"/>
    <property type="project" value="InterPro"/>
</dbReference>
<dbReference type="InterPro" id="IPR012340">
    <property type="entry name" value="NA-bd_OB-fold"/>
</dbReference>
<sequence>MISFLDGIIKAIRKNFIIVMTDHVGYKVFVTTQILLNVQPAQKTSLFTYTYVREDQLALYGFSTLNELEFFEQLLGVSGIGPKSALQIMSVGTLDAIKKGIVTEDISLFTQVSGVGRKTAERLILELKEKIASSPEELNAPVHTDVIDVLMALGYSRTEAREALSAVPYDVKESEEKIRHALRALAKQ</sequence>
<feature type="region of interest" description="Domain III" evidence="6">
    <location>
        <begin position="135"/>
        <end position="188"/>
    </location>
</feature>
<dbReference type="InterPro" id="IPR000085">
    <property type="entry name" value="RuvA"/>
</dbReference>
<dbReference type="SMART" id="SM00278">
    <property type="entry name" value="HhH1"/>
    <property type="match status" value="2"/>
</dbReference>
<dbReference type="Gene3D" id="2.40.50.140">
    <property type="entry name" value="Nucleic acid-binding proteins"/>
    <property type="match status" value="1"/>
</dbReference>
<comment type="caution">
    <text evidence="6">Lacks conserved residue(s) required for the propagation of feature annotation.</text>
</comment>
<keyword evidence="8" id="KW-0347">Helicase</keyword>
<accession>A0A1F5QCG5</accession>
<dbReference type="SUPFAM" id="SSF47781">
    <property type="entry name" value="RuvA domain 2-like"/>
    <property type="match status" value="1"/>
</dbReference>
<dbReference type="SUPFAM" id="SSF50249">
    <property type="entry name" value="Nucleic acid-binding proteins"/>
    <property type="match status" value="1"/>
</dbReference>
<dbReference type="GO" id="GO:0009378">
    <property type="term" value="F:four-way junction helicase activity"/>
    <property type="evidence" value="ECO:0007669"/>
    <property type="project" value="InterPro"/>
</dbReference>
<gene>
    <name evidence="6" type="primary">ruvA</name>
    <name evidence="8" type="ORF">A3J05_03650</name>
</gene>
<comment type="similarity">
    <text evidence="6">Belongs to the RuvA family.</text>
</comment>
<name>A0A1F5QCG5_9BACT</name>
<evidence type="ECO:0000313" key="9">
    <source>
        <dbReference type="Proteomes" id="UP000177235"/>
    </source>
</evidence>
<keyword evidence="5 6" id="KW-0234">DNA repair</keyword>
<keyword evidence="2 6" id="KW-0227">DNA damage</keyword>
<keyword evidence="8" id="KW-0067">ATP-binding</keyword>
<evidence type="ECO:0000256" key="6">
    <source>
        <dbReference type="HAMAP-Rule" id="MF_00031"/>
    </source>
</evidence>
<dbReference type="InterPro" id="IPR013849">
    <property type="entry name" value="DNA_helicase_Holl-junc_RuvA_I"/>
</dbReference>
<dbReference type="EMBL" id="MFFF01000011">
    <property type="protein sequence ID" value="OGE99874.1"/>
    <property type="molecule type" value="Genomic_DNA"/>
</dbReference>
<dbReference type="InterPro" id="IPR011114">
    <property type="entry name" value="RuvA_C"/>
</dbReference>
<dbReference type="HAMAP" id="MF_00031">
    <property type="entry name" value="DNA_HJ_migration_RuvA"/>
    <property type="match status" value="1"/>
</dbReference>
<dbReference type="GO" id="GO:0009379">
    <property type="term" value="C:Holliday junction helicase complex"/>
    <property type="evidence" value="ECO:0007669"/>
    <property type="project" value="InterPro"/>
</dbReference>
<comment type="subunit">
    <text evidence="6">Homotetramer. Forms an RuvA(8)-RuvB(12)-Holliday junction (HJ) complex. HJ DNA is sandwiched between 2 RuvA tetramers; dsDNA enters through RuvA and exits via RuvB. An RuvB hexamer assembles on each DNA strand where it exits the tetramer. Each RuvB hexamer is contacted by two RuvA subunits (via domain III) on 2 adjacent RuvB subunits; this complex drives branch migration. In the full resolvosome a probable DNA-RuvA(4)-RuvB(12)-RuvC(2) complex forms which resolves the HJ.</text>
</comment>
<comment type="caution">
    <text evidence="8">The sequence shown here is derived from an EMBL/GenBank/DDBJ whole genome shotgun (WGS) entry which is preliminary data.</text>
</comment>
<comment type="domain">
    <text evidence="6">Has three domains with a flexible linker between the domains II and III and assumes an 'L' shape. Domain III is highly mobile and contacts RuvB.</text>
</comment>
<keyword evidence="3 6" id="KW-0238">DNA-binding</keyword>
<evidence type="ECO:0000256" key="3">
    <source>
        <dbReference type="ARBA" id="ARBA00023125"/>
    </source>
</evidence>
<dbReference type="InterPro" id="IPR036267">
    <property type="entry name" value="RuvA_C_sf"/>
</dbReference>
<evidence type="ECO:0000256" key="5">
    <source>
        <dbReference type="ARBA" id="ARBA00023204"/>
    </source>
</evidence>
<comment type="function">
    <text evidence="6">The RuvA-RuvB-RuvC complex processes Holliday junction (HJ) DNA during genetic recombination and DNA repair, while the RuvA-RuvB complex plays an important role in the rescue of blocked DNA replication forks via replication fork reversal (RFR). RuvA specifically binds to HJ cruciform DNA, conferring on it an open structure. The RuvB hexamer acts as an ATP-dependent pump, pulling dsDNA into and through the RuvAB complex. HJ branch migration allows RuvC to scan DNA until it finds its consensus sequence, where it cleaves and resolves the cruciform DNA.</text>
</comment>
<evidence type="ECO:0000259" key="7">
    <source>
        <dbReference type="SMART" id="SM00278"/>
    </source>
</evidence>
<feature type="domain" description="Helix-hairpin-helix DNA-binding motif class 1" evidence="7">
    <location>
        <begin position="107"/>
        <end position="126"/>
    </location>
</feature>
<feature type="domain" description="Helix-hairpin-helix DNA-binding motif class 1" evidence="7">
    <location>
        <begin position="72"/>
        <end position="91"/>
    </location>
</feature>